<dbReference type="Pfam" id="PF00873">
    <property type="entry name" value="ACR_tran"/>
    <property type="match status" value="3"/>
</dbReference>
<feature type="transmembrane region" description="Helical" evidence="1">
    <location>
        <begin position="738"/>
        <end position="762"/>
    </location>
</feature>
<sequence length="845" mass="91732">MDLPPSSAASKGGITRFFVEHRLLGWLTMFAVLVWGWLAFQSLPQQEDPTFPTHDAVLVTVHPLLDAAQMEQEVTAPLEAALARLPTLEKLQSQSRDSISTIVIRLQADRKEVIGEQWRKTREILQAITLPEGCEAPRLETDYQLPATLLFAVLGAEAGPAADVIEKELRSVSNTGRIRQFGHAPEQIASFEDMVAASYSVRTLHRAEDGPLKPWASVLVAVEMKAGNNIHDFKEAVLARTGSLRLPEGVKVITVSDQPAATAHRIGEFLRCFIEAVLVVVLVALLLMDWRTALVVAVAIPLTIAMTLGGMAALGVPLQQISIAALIISLGMLVDDPVVASDGINRELADGQPRGIAAWLGPFKLRRAIFFGTLINIVAFLPLALLPGDMGAFIISLPVVITLALVSSRIVSMTFIPLLGYYLLRGQKGFDAASGSHPLHRLIPFYKSTLQHALRRPLFTIIAAYGLLGCSTALIPFFGKQFFPVAERNQFLIDLRLPEGSSIEQTQKVNAQISDRLQKEEAVQSAVVVSGGGTPMFYYNVLPRQPAANVAQVLVNTRHAEDVPALIVHLREVFDREIQDALCLVKQIEQGPALETPIQIEISGGDIPAKTAQVRQALTVAGAYKVHDDSDVITRIDQQRTVTVKALAPFGMLASGILNKARTSFPASGIAFGGEERELTTSQREMERVLKISLALIALAMMVQFRSVMKSLVVMLTVPLGLTGAFAGMAATHASFGFMALIGIVSLAGVIVSHIIVLSDFIEEERAGGVELETALMRAALVRLRAVLATVFATVCGLIPLAVTGGELWRPLTAVHIFGLLFGTVLTLVLLPVLYLQFARWRWIR</sequence>
<dbReference type="PANTHER" id="PTHR32063">
    <property type="match status" value="1"/>
</dbReference>
<dbReference type="PANTHER" id="PTHR32063:SF18">
    <property type="entry name" value="CATION EFFLUX SYSTEM PROTEIN"/>
    <property type="match status" value="1"/>
</dbReference>
<dbReference type="Gene3D" id="3.30.70.1440">
    <property type="entry name" value="Multidrug efflux transporter AcrB pore domain"/>
    <property type="match status" value="2"/>
</dbReference>
<name>A0ABW0KWU9_9BACT</name>
<feature type="transmembrane region" description="Helical" evidence="1">
    <location>
        <begin position="294"/>
        <end position="316"/>
    </location>
</feature>
<dbReference type="Gene3D" id="3.30.70.1430">
    <property type="entry name" value="Multidrug efflux transporter AcrB pore domain"/>
    <property type="match status" value="2"/>
</dbReference>
<organism evidence="2 3">
    <name type="scientific">Prosthecobacter fluviatilis</name>
    <dbReference type="NCBI Taxonomy" id="445931"/>
    <lineage>
        <taxon>Bacteria</taxon>
        <taxon>Pseudomonadati</taxon>
        <taxon>Verrucomicrobiota</taxon>
        <taxon>Verrucomicrobiia</taxon>
        <taxon>Verrucomicrobiales</taxon>
        <taxon>Verrucomicrobiaceae</taxon>
        <taxon>Prosthecobacter</taxon>
    </lineage>
</organism>
<feature type="transmembrane region" description="Helical" evidence="1">
    <location>
        <begin position="712"/>
        <end position="732"/>
    </location>
</feature>
<protein>
    <submittedName>
        <fullName evidence="2">Efflux RND transporter permease subunit</fullName>
    </submittedName>
</protein>
<dbReference type="Gene3D" id="3.30.70.1320">
    <property type="entry name" value="Multidrug efflux transporter AcrB pore domain like"/>
    <property type="match status" value="2"/>
</dbReference>
<dbReference type="EMBL" id="JBHSMQ010000013">
    <property type="protein sequence ID" value="MFC5457849.1"/>
    <property type="molecule type" value="Genomic_DNA"/>
</dbReference>
<feature type="transmembrane region" description="Helical" evidence="1">
    <location>
        <begin position="815"/>
        <end position="836"/>
    </location>
</feature>
<feature type="transmembrane region" description="Helical" evidence="1">
    <location>
        <begin position="23"/>
        <end position="40"/>
    </location>
</feature>
<dbReference type="InterPro" id="IPR001036">
    <property type="entry name" value="Acrflvin-R"/>
</dbReference>
<evidence type="ECO:0000256" key="1">
    <source>
        <dbReference type="SAM" id="Phobius"/>
    </source>
</evidence>
<keyword evidence="3" id="KW-1185">Reference proteome</keyword>
<keyword evidence="1" id="KW-0812">Transmembrane</keyword>
<accession>A0ABW0KWU9</accession>
<keyword evidence="1" id="KW-0472">Membrane</keyword>
<proteinExistence type="predicted"/>
<dbReference type="Gene3D" id="1.20.1640.10">
    <property type="entry name" value="Multidrug efflux transporter AcrB transmembrane domain"/>
    <property type="match status" value="4"/>
</dbReference>
<dbReference type="SUPFAM" id="SSF82866">
    <property type="entry name" value="Multidrug efflux transporter AcrB transmembrane domain"/>
    <property type="match status" value="2"/>
</dbReference>
<dbReference type="Proteomes" id="UP001596052">
    <property type="component" value="Unassembled WGS sequence"/>
</dbReference>
<keyword evidence="1" id="KW-1133">Transmembrane helix</keyword>
<dbReference type="SUPFAM" id="SSF82693">
    <property type="entry name" value="Multidrug efflux transporter AcrB pore domain, PN1, PN2, PC1 and PC2 subdomains"/>
    <property type="match status" value="2"/>
</dbReference>
<gene>
    <name evidence="2" type="ORF">ACFQDI_23470</name>
</gene>
<comment type="caution">
    <text evidence="2">The sequence shown here is derived from an EMBL/GenBank/DDBJ whole genome shotgun (WGS) entry which is preliminary data.</text>
</comment>
<evidence type="ECO:0000313" key="3">
    <source>
        <dbReference type="Proteomes" id="UP001596052"/>
    </source>
</evidence>
<feature type="transmembrane region" description="Helical" evidence="1">
    <location>
        <begin position="368"/>
        <end position="386"/>
    </location>
</feature>
<dbReference type="RefSeq" id="WP_377171599.1">
    <property type="nucleotide sequence ID" value="NZ_JBHSMQ010000013.1"/>
</dbReference>
<reference evidence="3" key="1">
    <citation type="journal article" date="2019" name="Int. J. Syst. Evol. Microbiol.">
        <title>The Global Catalogue of Microorganisms (GCM) 10K type strain sequencing project: providing services to taxonomists for standard genome sequencing and annotation.</title>
        <authorList>
            <consortium name="The Broad Institute Genomics Platform"/>
            <consortium name="The Broad Institute Genome Sequencing Center for Infectious Disease"/>
            <person name="Wu L."/>
            <person name="Ma J."/>
        </authorList>
    </citation>
    <scope>NUCLEOTIDE SEQUENCE [LARGE SCALE GENOMIC DNA]</scope>
    <source>
        <strain evidence="3">CGMCC 4.1469</strain>
    </source>
</reference>
<feature type="transmembrane region" description="Helical" evidence="1">
    <location>
        <begin position="269"/>
        <end position="288"/>
    </location>
</feature>
<evidence type="ECO:0000313" key="2">
    <source>
        <dbReference type="EMBL" id="MFC5457849.1"/>
    </source>
</evidence>
<feature type="transmembrane region" description="Helical" evidence="1">
    <location>
        <begin position="458"/>
        <end position="479"/>
    </location>
</feature>
<feature type="transmembrane region" description="Helical" evidence="1">
    <location>
        <begin position="782"/>
        <end position="803"/>
    </location>
</feature>
<feature type="transmembrane region" description="Helical" evidence="1">
    <location>
        <begin position="392"/>
        <end position="424"/>
    </location>
</feature>